<dbReference type="AlphaFoldDB" id="A0A0F9TQ73"/>
<comment type="caution">
    <text evidence="1">The sequence shown here is derived from an EMBL/GenBank/DDBJ whole genome shotgun (WGS) entry which is preliminary data.</text>
</comment>
<evidence type="ECO:0008006" key="2">
    <source>
        <dbReference type="Google" id="ProtNLM"/>
    </source>
</evidence>
<dbReference type="EMBL" id="LAZR01001072">
    <property type="protein sequence ID" value="KKN51241.1"/>
    <property type="molecule type" value="Genomic_DNA"/>
</dbReference>
<dbReference type="Pfam" id="PF13563">
    <property type="entry name" value="2_5_RNA_ligase2"/>
    <property type="match status" value="1"/>
</dbReference>
<reference evidence="1" key="1">
    <citation type="journal article" date="2015" name="Nature">
        <title>Complex archaea that bridge the gap between prokaryotes and eukaryotes.</title>
        <authorList>
            <person name="Spang A."/>
            <person name="Saw J.H."/>
            <person name="Jorgensen S.L."/>
            <person name="Zaremba-Niedzwiedzka K."/>
            <person name="Martijn J."/>
            <person name="Lind A.E."/>
            <person name="van Eijk R."/>
            <person name="Schleper C."/>
            <person name="Guy L."/>
            <person name="Ettema T.J."/>
        </authorList>
    </citation>
    <scope>NUCLEOTIDE SEQUENCE</scope>
</reference>
<dbReference type="Gene3D" id="3.90.1140.10">
    <property type="entry name" value="Cyclic phosphodiesterase"/>
    <property type="match status" value="1"/>
</dbReference>
<evidence type="ECO:0000313" key="1">
    <source>
        <dbReference type="EMBL" id="KKN51241.1"/>
    </source>
</evidence>
<sequence>MRFNWDITADYDYASTQVNLSDDIAKRIMDWGKENIPDEEVYDTDEDKGRDDDPHITILYGIVDDAPQQVIDLLQGKPPAIATLGKVSLFENDDYDVVKISVESEDLAKFQKILWDEVEHESDYPEYEPHVTIAYVKPGSGSLYSGATDFEGTKITFDTVVFSPSDGEKTDIPLGVGLAARLSWSV</sequence>
<name>A0A0F9TQ73_9ZZZZ</name>
<proteinExistence type="predicted"/>
<dbReference type="SUPFAM" id="SSF55144">
    <property type="entry name" value="LigT-like"/>
    <property type="match status" value="1"/>
</dbReference>
<dbReference type="InterPro" id="IPR009097">
    <property type="entry name" value="Cyclic_Pdiesterase"/>
</dbReference>
<accession>A0A0F9TQ73</accession>
<organism evidence="1">
    <name type="scientific">marine sediment metagenome</name>
    <dbReference type="NCBI Taxonomy" id="412755"/>
    <lineage>
        <taxon>unclassified sequences</taxon>
        <taxon>metagenomes</taxon>
        <taxon>ecological metagenomes</taxon>
    </lineage>
</organism>
<protein>
    <recommendedName>
        <fullName evidence="2">Phosphoesterase HXTX domain-containing protein</fullName>
    </recommendedName>
</protein>
<gene>
    <name evidence="1" type="ORF">LCGC14_0624710</name>
</gene>